<dbReference type="Pfam" id="PF21244">
    <property type="entry name" value="PurT_C"/>
    <property type="match status" value="1"/>
</dbReference>
<dbReference type="Gene3D" id="3.40.50.20">
    <property type="match status" value="1"/>
</dbReference>
<dbReference type="EMBL" id="CTEF01000001">
    <property type="protein sequence ID" value="CQD10389.1"/>
    <property type="molecule type" value="Genomic_DNA"/>
</dbReference>
<evidence type="ECO:0000256" key="1">
    <source>
        <dbReference type="ARBA" id="ARBA00022598"/>
    </source>
</evidence>
<dbReference type="SUPFAM" id="SSF52440">
    <property type="entry name" value="PreATP-grasp domain"/>
    <property type="match status" value="1"/>
</dbReference>
<evidence type="ECO:0000256" key="5">
    <source>
        <dbReference type="PROSITE-ProRule" id="PRU00409"/>
    </source>
</evidence>
<evidence type="ECO:0000256" key="2">
    <source>
        <dbReference type="ARBA" id="ARBA00022741"/>
    </source>
</evidence>
<dbReference type="AlphaFoldDB" id="A0A0U1DAA8"/>
<dbReference type="Pfam" id="PF02222">
    <property type="entry name" value="ATP-grasp"/>
    <property type="match status" value="1"/>
</dbReference>
<dbReference type="PANTHER" id="PTHR43055">
    <property type="entry name" value="FORMATE-DEPENDENT PHOSPHORIBOSYLGLYCINAMIDE FORMYLTRANSFERASE"/>
    <property type="match status" value="1"/>
</dbReference>
<dbReference type="GO" id="GO:0016740">
    <property type="term" value="F:transferase activity"/>
    <property type="evidence" value="ECO:0007669"/>
    <property type="project" value="UniProtKB-KW"/>
</dbReference>
<evidence type="ECO:0000313" key="8">
    <source>
        <dbReference type="EMBL" id="CQD10389.1"/>
    </source>
</evidence>
<keyword evidence="11" id="KW-1185">Reference proteome</keyword>
<name>A0A0U1DAA8_9MYCO</name>
<dbReference type="NCBIfam" id="NF006766">
    <property type="entry name" value="PRK09288.1"/>
    <property type="match status" value="1"/>
</dbReference>
<dbReference type="GeneID" id="44299012"/>
<keyword evidence="3" id="KW-0658">Purine biosynthesis</keyword>
<accession>A0A0U1DAA8</accession>
<organism evidence="8 10">
    <name type="scientific">Mycolicibacterium conceptionense</name>
    <dbReference type="NCBI Taxonomy" id="451644"/>
    <lineage>
        <taxon>Bacteria</taxon>
        <taxon>Bacillati</taxon>
        <taxon>Actinomycetota</taxon>
        <taxon>Actinomycetes</taxon>
        <taxon>Mycobacteriales</taxon>
        <taxon>Mycobacteriaceae</taxon>
        <taxon>Mycolicibacterium</taxon>
    </lineage>
</organism>
<dbReference type="PANTHER" id="PTHR43055:SF1">
    <property type="entry name" value="FORMATE-DEPENDENT PHOSPHORIBOSYLGLYCINAMIDE FORMYLTRANSFERASE"/>
    <property type="match status" value="1"/>
</dbReference>
<proteinExistence type="predicted"/>
<evidence type="ECO:0000313" key="11">
    <source>
        <dbReference type="Proteomes" id="UP000193811"/>
    </source>
</evidence>
<dbReference type="GO" id="GO:0016874">
    <property type="term" value="F:ligase activity"/>
    <property type="evidence" value="ECO:0007669"/>
    <property type="project" value="UniProtKB-KW"/>
</dbReference>
<keyword evidence="1" id="KW-0436">Ligase</keyword>
<dbReference type="InterPro" id="IPR011761">
    <property type="entry name" value="ATP-grasp"/>
</dbReference>
<feature type="compositionally biased region" description="Acidic residues" evidence="6">
    <location>
        <begin position="1"/>
        <end position="25"/>
    </location>
</feature>
<dbReference type="RefSeq" id="WP_076211265.1">
    <property type="nucleotide sequence ID" value="NZ_JACKVA010000035.1"/>
</dbReference>
<dbReference type="InterPro" id="IPR016185">
    <property type="entry name" value="PreATP-grasp_dom_sf"/>
</dbReference>
<reference evidence="9 11" key="2">
    <citation type="submission" date="2016-01" db="EMBL/GenBank/DDBJ databases">
        <title>The new phylogeny of the genus Mycobacterium.</title>
        <authorList>
            <person name="Tarcisio F."/>
            <person name="Conor M."/>
            <person name="Antonella G."/>
            <person name="Elisabetta G."/>
            <person name="Giulia F.S."/>
            <person name="Sara T."/>
            <person name="Anna F."/>
            <person name="Clotilde B."/>
            <person name="Roberto B."/>
            <person name="Veronica D.S."/>
            <person name="Fabio R."/>
            <person name="Monica P."/>
            <person name="Olivier J."/>
            <person name="Enrico T."/>
            <person name="Nicola S."/>
        </authorList>
    </citation>
    <scope>NUCLEOTIDE SEQUENCE [LARGE SCALE GENOMIC DNA]</scope>
    <source>
        <strain evidence="9 11">CCUG 50187</strain>
    </source>
</reference>
<dbReference type="Gene3D" id="3.30.470.20">
    <property type="entry name" value="ATP-grasp fold, B domain"/>
    <property type="match status" value="1"/>
</dbReference>
<feature type="region of interest" description="Disordered" evidence="6">
    <location>
        <begin position="1"/>
        <end position="44"/>
    </location>
</feature>
<dbReference type="Proteomes" id="UP000182227">
    <property type="component" value="Unassembled WGS sequence"/>
</dbReference>
<dbReference type="Proteomes" id="UP000193811">
    <property type="component" value="Unassembled WGS sequence"/>
</dbReference>
<dbReference type="InterPro" id="IPR003135">
    <property type="entry name" value="ATP-grasp_carboxylate-amine"/>
</dbReference>
<evidence type="ECO:0000259" key="7">
    <source>
        <dbReference type="PROSITE" id="PS50975"/>
    </source>
</evidence>
<dbReference type="GO" id="GO:0046872">
    <property type="term" value="F:metal ion binding"/>
    <property type="evidence" value="ECO:0007669"/>
    <property type="project" value="InterPro"/>
</dbReference>
<sequence length="434" mass="46034">MSESIEDAQTDDLTDDQVDGAEDAPAEATDSGPQEPTEAVKPTPPAATVLLLGSGELSRELALAFQRLGGVVVAADRYYAPAHGVADRSAVIKMNDAEELTALIEREKPRYVVAESGVIAADALIAVAERGDIEVLPAPRSIRLSQDREGLRRLASDELGLPTVPFWFAGSVEELSAVAEHAGFPLVVKPVVGAQRDGESVLLRPDDVEPAWQRATTAGHIAHNRVLAESVVEVEYEITMLTVRTAGPTGPGVQFCEPIGHRQVGTDVLEAWQPQPLSPAALDAAKSISARIVNSLGGRGVFGVELLVQGDDVYFSDVRIRPHDSGLVTLRSQRLSEFELHARAIMGLAVDTIMISPAAAEVTYGAADAGELPAEIGAVLADALATSESDVRLFGRPGESEAPRRLGLALATAPDVIIARDRARRVGTALRKLW</sequence>
<dbReference type="GO" id="GO:0005829">
    <property type="term" value="C:cytosol"/>
    <property type="evidence" value="ECO:0007669"/>
    <property type="project" value="TreeGrafter"/>
</dbReference>
<dbReference type="InterPro" id="IPR013815">
    <property type="entry name" value="ATP_grasp_subdomain_1"/>
</dbReference>
<evidence type="ECO:0000256" key="4">
    <source>
        <dbReference type="ARBA" id="ARBA00022840"/>
    </source>
</evidence>
<dbReference type="SUPFAM" id="SSF56059">
    <property type="entry name" value="Glutathione synthetase ATP-binding domain-like"/>
    <property type="match status" value="1"/>
</dbReference>
<feature type="domain" description="ATP-grasp" evidence="7">
    <location>
        <begin position="153"/>
        <end position="346"/>
    </location>
</feature>
<reference evidence="8 10" key="1">
    <citation type="submission" date="2015-03" db="EMBL/GenBank/DDBJ databases">
        <authorList>
            <person name="Murphy D."/>
        </authorList>
    </citation>
    <scope>NUCLEOTIDE SEQUENCE [LARGE SCALE GENOMIC DNA]</scope>
    <source>
        <strain evidence="8 10">D16</strain>
    </source>
</reference>
<dbReference type="EMBL" id="LQOP01000028">
    <property type="protein sequence ID" value="ORV22395.1"/>
    <property type="molecule type" value="Genomic_DNA"/>
</dbReference>
<evidence type="ECO:0000313" key="9">
    <source>
        <dbReference type="EMBL" id="ORV22395.1"/>
    </source>
</evidence>
<evidence type="ECO:0000256" key="6">
    <source>
        <dbReference type="SAM" id="MobiDB-lite"/>
    </source>
</evidence>
<keyword evidence="8" id="KW-0808">Transferase</keyword>
<evidence type="ECO:0000313" key="10">
    <source>
        <dbReference type="Proteomes" id="UP000182227"/>
    </source>
</evidence>
<dbReference type="GO" id="GO:0006164">
    <property type="term" value="P:purine nucleotide biosynthetic process"/>
    <property type="evidence" value="ECO:0007669"/>
    <property type="project" value="UniProtKB-KW"/>
</dbReference>
<gene>
    <name evidence="8" type="primary">purT</name>
    <name evidence="9" type="ORF">AWB98_26280</name>
    <name evidence="8" type="ORF">BN970_02046</name>
</gene>
<dbReference type="Gene3D" id="3.30.1490.20">
    <property type="entry name" value="ATP-grasp fold, A domain"/>
    <property type="match status" value="1"/>
</dbReference>
<protein>
    <submittedName>
        <fullName evidence="8 9">Phosphoribosylglycinamide formyltransferase</fullName>
    </submittedName>
</protein>
<keyword evidence="4 5" id="KW-0067">ATP-binding</keyword>
<keyword evidence="2 5" id="KW-0547">Nucleotide-binding</keyword>
<dbReference type="GO" id="GO:0005524">
    <property type="term" value="F:ATP binding"/>
    <property type="evidence" value="ECO:0007669"/>
    <property type="project" value="UniProtKB-UniRule"/>
</dbReference>
<dbReference type="PROSITE" id="PS50975">
    <property type="entry name" value="ATP_GRASP"/>
    <property type="match status" value="1"/>
</dbReference>
<evidence type="ECO:0000256" key="3">
    <source>
        <dbReference type="ARBA" id="ARBA00022755"/>
    </source>
</evidence>
<dbReference type="InterPro" id="IPR048740">
    <property type="entry name" value="PurT_C"/>
</dbReference>